<name>A0A1L7WY26_9HELO</name>
<feature type="domain" description="Heterokaryon incompatibility" evidence="2">
    <location>
        <begin position="763"/>
        <end position="954"/>
    </location>
</feature>
<accession>A0A1L7WY26</accession>
<evidence type="ECO:0000313" key="4">
    <source>
        <dbReference type="Proteomes" id="UP000184330"/>
    </source>
</evidence>
<organism evidence="3 4">
    <name type="scientific">Phialocephala subalpina</name>
    <dbReference type="NCBI Taxonomy" id="576137"/>
    <lineage>
        <taxon>Eukaryota</taxon>
        <taxon>Fungi</taxon>
        <taxon>Dikarya</taxon>
        <taxon>Ascomycota</taxon>
        <taxon>Pezizomycotina</taxon>
        <taxon>Leotiomycetes</taxon>
        <taxon>Helotiales</taxon>
        <taxon>Mollisiaceae</taxon>
        <taxon>Phialocephala</taxon>
        <taxon>Phialocephala fortinii species complex</taxon>
    </lineage>
</organism>
<dbReference type="Pfam" id="PF06985">
    <property type="entry name" value="HET"/>
    <property type="match status" value="1"/>
</dbReference>
<gene>
    <name evidence="3" type="ORF">PAC_07561</name>
</gene>
<dbReference type="OrthoDB" id="1919336at2759"/>
<keyword evidence="4" id="KW-1185">Reference proteome</keyword>
<dbReference type="EMBL" id="FJOG01000010">
    <property type="protein sequence ID" value="CZR57672.1"/>
    <property type="molecule type" value="Genomic_DNA"/>
</dbReference>
<evidence type="ECO:0000259" key="2">
    <source>
        <dbReference type="Pfam" id="PF06985"/>
    </source>
</evidence>
<dbReference type="Pfam" id="PF11951">
    <property type="entry name" value="Fungal_trans_2"/>
    <property type="match status" value="1"/>
</dbReference>
<dbReference type="PANTHER" id="PTHR24148">
    <property type="entry name" value="ANKYRIN REPEAT DOMAIN-CONTAINING PROTEIN 39 HOMOLOG-RELATED"/>
    <property type="match status" value="1"/>
</dbReference>
<dbReference type="InterPro" id="IPR021858">
    <property type="entry name" value="Fun_TF"/>
</dbReference>
<feature type="compositionally biased region" description="Basic and acidic residues" evidence="1">
    <location>
        <begin position="1"/>
        <end position="19"/>
    </location>
</feature>
<reference evidence="3 4" key="1">
    <citation type="submission" date="2016-03" db="EMBL/GenBank/DDBJ databases">
        <authorList>
            <person name="Ploux O."/>
        </authorList>
    </citation>
    <scope>NUCLEOTIDE SEQUENCE [LARGE SCALE GENOMIC DNA]</scope>
    <source>
        <strain evidence="3 4">UAMH 11012</strain>
    </source>
</reference>
<evidence type="ECO:0000256" key="1">
    <source>
        <dbReference type="SAM" id="MobiDB-lite"/>
    </source>
</evidence>
<dbReference type="PANTHER" id="PTHR24148:SF64">
    <property type="entry name" value="HETEROKARYON INCOMPATIBILITY DOMAIN-CONTAINING PROTEIN"/>
    <property type="match status" value="1"/>
</dbReference>
<protein>
    <recommendedName>
        <fullName evidence="2">Heterokaryon incompatibility domain-containing protein</fullName>
    </recommendedName>
</protein>
<sequence length="1346" mass="151121">MDLIGDKNESKVPGREAHTECSSNHNPHIPTTGAATTSLVQTSSEPSPSFPSTPKESTKPWYIQWALPYSPQILQSPGSRLLFERYLSQTSNDLGITPVSKNPFVGYCIPLAFSTDLIMNCLLALAGADYCTKESADPATKSVAWSHYSLTVRGLRTHLSNNERRSVESTLHVLLITMGICMIELMSGAPTDKIFHHLLASRHLIHNILSSPTLLTDPDHVSLFGYLFELYSYRALGGSVHTQQQLNSPITHSLLDLGFFLGSFASTTQYPFYFSTLATRGHLLSAFTPSIASLLKARLSESDSDADEISTTYILYQNLASQLRAWQPPQAQPDVEFPPQKATAVIIYQNALLIYLHTTFLSPTSLTRPSAFAAAILTEIQIRIEICLPLLSSLYPSRMEGVLLWPALIIGSCLKREEERNILRAAKGRARYKLRTVVWVDEVLERLWRKSSEGGEWRGRYWGPRGLASVVEGGGEGCAVSTMNVLEIEVDGKQGFGEAHDLHFNKAACLVPQPLESTILIISSSIPQLSMTSIPNKATAHAMPSSRVTQIASCHMANVAPSASSLSLAVNADATIILPATPLRRTESSSQNSTVSPDQYRRLWKSMLIGNASRRGKLEELKAYASRLTSRTPRANSRERAQSLLKNDLESGKISVHQLLEVFDLVNVQSEVPLPNWDGFISFDATGATIRESVVEFAKIQWYQEHRSIATRILLHRFRPEHKYSPLKSRSNSLRLLDLSGKDGSHFTSCRMKEFQTEKCPPYSALSYVWGKLKGSIPFLIDSRKIDVTPNLFGALQVIHQKKLTKWLWVDALCINQADDEEKSNQVQEMRFIYRKAERVFAWFETHGDYGSSILTDLRSISEAIILKLPALNAPWIQTTPSLDSQRKVKHKPRHENELGINLDQFIEYLPSYTNLVDNIISEIFDTRLDYRAISTIEQFFEQSLWSRIWILQEFASAESLLLLRGQETLPLSQFLLIWAVLYCFAGNPKHWFPHGSILEDARAMAPLLLHSRILEKGQEQRSLLELLRATGRFQATDPRDKIFALLGLAKDAEQLEIRADYSKKYEEICVEVATKLIKGHGLSILSFASRTGAYNLPSWVPDWNLNTVHTLGNHDRAISGIELYAGKRHPISNEVYQISRSGHELEIPSFRVGKIDDIGEENMSWSPSGFKTLIERMWTQLEKLAIGRSQNKITIDDLDNAIFSIPIAYRKPRVLNGSEQHSLPPSDLFKSYQALRQIDSVAWLQSLRDSRFDVVQANVYISEFERRGHQKVPLISDQGHLGIGPLGSQPGDLIYIFPGASVPFILRRLANGNFTLLGEAYVYGIMYGEFFEQNPDIEVERIVLG</sequence>
<dbReference type="InterPro" id="IPR052895">
    <property type="entry name" value="HetReg/Transcr_Mod"/>
</dbReference>
<dbReference type="Proteomes" id="UP000184330">
    <property type="component" value="Unassembled WGS sequence"/>
</dbReference>
<feature type="compositionally biased region" description="Low complexity" evidence="1">
    <location>
        <begin position="42"/>
        <end position="55"/>
    </location>
</feature>
<dbReference type="InterPro" id="IPR010730">
    <property type="entry name" value="HET"/>
</dbReference>
<feature type="region of interest" description="Disordered" evidence="1">
    <location>
        <begin position="1"/>
        <end position="57"/>
    </location>
</feature>
<evidence type="ECO:0000313" key="3">
    <source>
        <dbReference type="EMBL" id="CZR57672.1"/>
    </source>
</evidence>
<dbReference type="Pfam" id="PF26639">
    <property type="entry name" value="Het-6_barrel"/>
    <property type="match status" value="1"/>
</dbReference>
<proteinExistence type="predicted"/>